<accession>A0AAE0PLQ3</accession>
<feature type="chain" id="PRO_5042208441" description="Kelch repeat-containing protein" evidence="3">
    <location>
        <begin position="41"/>
        <end position="563"/>
    </location>
</feature>
<keyword evidence="2" id="KW-1133">Transmembrane helix</keyword>
<feature type="region of interest" description="Disordered" evidence="1">
    <location>
        <begin position="492"/>
        <end position="519"/>
    </location>
</feature>
<keyword evidence="2" id="KW-0472">Membrane</keyword>
<gene>
    <name evidence="4" type="ORF">B0T20DRAFT_459228</name>
</gene>
<keyword evidence="3" id="KW-0732">Signal</keyword>
<evidence type="ECO:0000313" key="5">
    <source>
        <dbReference type="Proteomes" id="UP001281003"/>
    </source>
</evidence>
<name>A0AAE0PLQ3_SORBR</name>
<dbReference type="PANTHER" id="PTHR23244">
    <property type="entry name" value="KELCH REPEAT DOMAIN"/>
    <property type="match status" value="1"/>
</dbReference>
<feature type="signal peptide" evidence="3">
    <location>
        <begin position="1"/>
        <end position="40"/>
    </location>
</feature>
<dbReference type="InterPro" id="IPR015915">
    <property type="entry name" value="Kelch-typ_b-propeller"/>
</dbReference>
<keyword evidence="5" id="KW-1185">Reference proteome</keyword>
<dbReference type="SUPFAM" id="SSF117281">
    <property type="entry name" value="Kelch motif"/>
    <property type="match status" value="1"/>
</dbReference>
<reference evidence="4" key="2">
    <citation type="submission" date="2023-07" db="EMBL/GenBank/DDBJ databases">
        <authorList>
            <consortium name="Lawrence Berkeley National Laboratory"/>
            <person name="Haridas S."/>
            <person name="Hensen N."/>
            <person name="Bonometti L."/>
            <person name="Westerberg I."/>
            <person name="Brannstrom I.O."/>
            <person name="Guillou S."/>
            <person name="Cros-Aarteil S."/>
            <person name="Calhoun S."/>
            <person name="Kuo A."/>
            <person name="Mondo S."/>
            <person name="Pangilinan J."/>
            <person name="Riley R."/>
            <person name="LaButti K."/>
            <person name="Andreopoulos B."/>
            <person name="Lipzen A."/>
            <person name="Chen C."/>
            <person name="Yanf M."/>
            <person name="Daum C."/>
            <person name="Ng V."/>
            <person name="Clum A."/>
            <person name="Steindorff A."/>
            <person name="Ohm R."/>
            <person name="Martin F."/>
            <person name="Silar P."/>
            <person name="Natvig D."/>
            <person name="Lalanne C."/>
            <person name="Gautier V."/>
            <person name="Ament-velasquez S.L."/>
            <person name="Kruys A."/>
            <person name="Hutchinson M.I."/>
            <person name="Powell A.J."/>
            <person name="Barry K."/>
            <person name="Miller A.N."/>
            <person name="Grigoriev I.V."/>
            <person name="Debuchy R."/>
            <person name="Gladieux P."/>
            <person name="Thoren M.H."/>
            <person name="Johannesson H."/>
        </authorList>
    </citation>
    <scope>NUCLEOTIDE SEQUENCE</scope>
    <source>
        <strain evidence="4">FGSC 1904</strain>
    </source>
</reference>
<dbReference type="PANTHER" id="PTHR23244:SF490">
    <property type="entry name" value="KELCH REPEAT PROTEIN"/>
    <property type="match status" value="1"/>
</dbReference>
<dbReference type="AlphaFoldDB" id="A0AAE0PLQ3"/>
<evidence type="ECO:0000256" key="1">
    <source>
        <dbReference type="SAM" id="MobiDB-lite"/>
    </source>
</evidence>
<sequence length="563" mass="61274">MNTAMELVYYPCLRWLYSSATFLWLSVLLHLLLGSSTVYGQEEDDEYLDAPPANRFLRRGYARATVLGNHVYIDGGEVSQLINGEPQPGHNPADPNNSTLSIDISYSWTASTVKIKATPKKGPVALSDQALWNDVTGTAFYIYGGRALNTESTNNITKDGIWKFLFDGEGRGTWAYERPSNPQFLKKLNLTDKAAVATLHDVAPDGVAFVIGGTTSIDVDPDSNNTSSATDPNHGYGAPIPGMVSYDMRRRDFSRVNTPFGTFVDGRAHFVPQFGSNGVLLVLGGELGGGVSDFNNITFYDPKSGDWRWQKTMGDAPTERKSFCMVGVASQAGIYELFLFGGSNRDLGNLYNDTYILSLPGFVWLKADTHSVEPRNNHDCVVIGKRQMLVLVEDWYKDRNLSDLPWSSGEVKRMFVKNPILFNAVPSSTATTNTNPAKSPTATTGPNSTTSDDEHSSASNAGPVAGGVIGGVAILGALAGLTYYIWRRRSRPSPLEKESDQSGASEDSPSLERMNELSADGQITELYVLPGELASNNEAWELDSSSRPRELDACAPSRGVGRD</sequence>
<evidence type="ECO:0000313" key="4">
    <source>
        <dbReference type="EMBL" id="KAK3402243.1"/>
    </source>
</evidence>
<protein>
    <recommendedName>
        <fullName evidence="6">Kelch repeat-containing protein</fullName>
    </recommendedName>
</protein>
<feature type="region of interest" description="Disordered" evidence="1">
    <location>
        <begin position="427"/>
        <end position="462"/>
    </location>
</feature>
<evidence type="ECO:0008006" key="6">
    <source>
        <dbReference type="Google" id="ProtNLM"/>
    </source>
</evidence>
<dbReference type="Gene3D" id="2.120.10.80">
    <property type="entry name" value="Kelch-type beta propeller"/>
    <property type="match status" value="1"/>
</dbReference>
<feature type="region of interest" description="Disordered" evidence="1">
    <location>
        <begin position="539"/>
        <end position="563"/>
    </location>
</feature>
<evidence type="ECO:0000256" key="2">
    <source>
        <dbReference type="SAM" id="Phobius"/>
    </source>
</evidence>
<evidence type="ECO:0000256" key="3">
    <source>
        <dbReference type="SAM" id="SignalP"/>
    </source>
</evidence>
<feature type="transmembrane region" description="Helical" evidence="2">
    <location>
        <begin position="464"/>
        <end position="486"/>
    </location>
</feature>
<comment type="caution">
    <text evidence="4">The sequence shown here is derived from an EMBL/GenBank/DDBJ whole genome shotgun (WGS) entry which is preliminary data.</text>
</comment>
<keyword evidence="2" id="KW-0812">Transmembrane</keyword>
<dbReference type="EMBL" id="JAUTDP010000002">
    <property type="protein sequence ID" value="KAK3402243.1"/>
    <property type="molecule type" value="Genomic_DNA"/>
</dbReference>
<feature type="compositionally biased region" description="Polar residues" evidence="1">
    <location>
        <begin position="427"/>
        <end position="450"/>
    </location>
</feature>
<feature type="non-terminal residue" evidence="4">
    <location>
        <position position="1"/>
    </location>
</feature>
<dbReference type="Gene3D" id="1.20.5.510">
    <property type="entry name" value="Single helix bin"/>
    <property type="match status" value="1"/>
</dbReference>
<dbReference type="Proteomes" id="UP001281003">
    <property type="component" value="Unassembled WGS sequence"/>
</dbReference>
<proteinExistence type="predicted"/>
<reference evidence="4" key="1">
    <citation type="journal article" date="2023" name="Mol. Phylogenet. Evol.">
        <title>Genome-scale phylogeny and comparative genomics of the fungal order Sordariales.</title>
        <authorList>
            <person name="Hensen N."/>
            <person name="Bonometti L."/>
            <person name="Westerberg I."/>
            <person name="Brannstrom I.O."/>
            <person name="Guillou S."/>
            <person name="Cros-Aarteil S."/>
            <person name="Calhoun S."/>
            <person name="Haridas S."/>
            <person name="Kuo A."/>
            <person name="Mondo S."/>
            <person name="Pangilinan J."/>
            <person name="Riley R."/>
            <person name="LaButti K."/>
            <person name="Andreopoulos B."/>
            <person name="Lipzen A."/>
            <person name="Chen C."/>
            <person name="Yan M."/>
            <person name="Daum C."/>
            <person name="Ng V."/>
            <person name="Clum A."/>
            <person name="Steindorff A."/>
            <person name="Ohm R.A."/>
            <person name="Martin F."/>
            <person name="Silar P."/>
            <person name="Natvig D.O."/>
            <person name="Lalanne C."/>
            <person name="Gautier V."/>
            <person name="Ament-Velasquez S.L."/>
            <person name="Kruys A."/>
            <person name="Hutchinson M.I."/>
            <person name="Powell A.J."/>
            <person name="Barry K."/>
            <person name="Miller A.N."/>
            <person name="Grigoriev I.V."/>
            <person name="Debuchy R."/>
            <person name="Gladieux P."/>
            <person name="Hiltunen Thoren M."/>
            <person name="Johannesson H."/>
        </authorList>
    </citation>
    <scope>NUCLEOTIDE SEQUENCE</scope>
    <source>
        <strain evidence="4">FGSC 1904</strain>
    </source>
</reference>
<organism evidence="4 5">
    <name type="scientific">Sordaria brevicollis</name>
    <dbReference type="NCBI Taxonomy" id="83679"/>
    <lineage>
        <taxon>Eukaryota</taxon>
        <taxon>Fungi</taxon>
        <taxon>Dikarya</taxon>
        <taxon>Ascomycota</taxon>
        <taxon>Pezizomycotina</taxon>
        <taxon>Sordariomycetes</taxon>
        <taxon>Sordariomycetidae</taxon>
        <taxon>Sordariales</taxon>
        <taxon>Sordariaceae</taxon>
        <taxon>Sordaria</taxon>
    </lineage>
</organism>